<evidence type="ECO:0000256" key="2">
    <source>
        <dbReference type="ARBA" id="ARBA00013194"/>
    </source>
</evidence>
<evidence type="ECO:0000256" key="4">
    <source>
        <dbReference type="ARBA" id="ARBA00023110"/>
    </source>
</evidence>
<dbReference type="EMBL" id="UINC01204887">
    <property type="protein sequence ID" value="SVE25811.1"/>
    <property type="molecule type" value="Genomic_DNA"/>
</dbReference>
<gene>
    <name evidence="7" type="ORF">METZ01_LOCUS478665</name>
</gene>
<dbReference type="InterPro" id="IPR046357">
    <property type="entry name" value="PPIase_dom_sf"/>
</dbReference>
<reference evidence="7" key="1">
    <citation type="submission" date="2018-05" db="EMBL/GenBank/DDBJ databases">
        <authorList>
            <person name="Lanie J.A."/>
            <person name="Ng W.-L."/>
            <person name="Kazmierczak K.M."/>
            <person name="Andrzejewski T.M."/>
            <person name="Davidsen T.M."/>
            <person name="Wayne K.J."/>
            <person name="Tettelin H."/>
            <person name="Glass J.I."/>
            <person name="Rusch D."/>
            <person name="Podicherti R."/>
            <person name="Tsui H.-C.T."/>
            <person name="Winkler M.E."/>
        </authorList>
    </citation>
    <scope>NUCLEOTIDE SEQUENCE</scope>
</reference>
<dbReference type="SUPFAM" id="SSF54534">
    <property type="entry name" value="FKBP-like"/>
    <property type="match status" value="1"/>
</dbReference>
<feature type="domain" description="PpiC" evidence="6">
    <location>
        <begin position="25"/>
        <end position="115"/>
    </location>
</feature>
<evidence type="ECO:0000256" key="1">
    <source>
        <dbReference type="ARBA" id="ARBA00000971"/>
    </source>
</evidence>
<keyword evidence="4" id="KW-0697">Rotamase</keyword>
<evidence type="ECO:0000313" key="7">
    <source>
        <dbReference type="EMBL" id="SVE25811.1"/>
    </source>
</evidence>
<keyword evidence="3" id="KW-0732">Signal</keyword>
<dbReference type="PANTHER" id="PTHR47245:SF1">
    <property type="entry name" value="FOLDASE PROTEIN PRSA"/>
    <property type="match status" value="1"/>
</dbReference>
<feature type="non-terminal residue" evidence="7">
    <location>
        <position position="243"/>
    </location>
</feature>
<keyword evidence="5" id="KW-0413">Isomerase</keyword>
<dbReference type="InterPro" id="IPR050245">
    <property type="entry name" value="PrsA_foldase"/>
</dbReference>
<feature type="non-terminal residue" evidence="7">
    <location>
        <position position="1"/>
    </location>
</feature>
<organism evidence="7">
    <name type="scientific">marine metagenome</name>
    <dbReference type="NCBI Taxonomy" id="408172"/>
    <lineage>
        <taxon>unclassified sequences</taxon>
        <taxon>metagenomes</taxon>
        <taxon>ecological metagenomes</taxon>
    </lineage>
</organism>
<evidence type="ECO:0000256" key="5">
    <source>
        <dbReference type="ARBA" id="ARBA00023235"/>
    </source>
</evidence>
<dbReference type="AlphaFoldDB" id="A0A383C0Y0"/>
<dbReference type="GO" id="GO:0003755">
    <property type="term" value="F:peptidyl-prolyl cis-trans isomerase activity"/>
    <property type="evidence" value="ECO:0007669"/>
    <property type="project" value="UniProtKB-KW"/>
</dbReference>
<dbReference type="PROSITE" id="PS50198">
    <property type="entry name" value="PPIC_PPIASE_2"/>
    <property type="match status" value="1"/>
</dbReference>
<proteinExistence type="predicted"/>
<dbReference type="EC" id="5.2.1.8" evidence="2"/>
<comment type="catalytic activity">
    <reaction evidence="1">
        <text>[protein]-peptidylproline (omega=180) = [protein]-peptidylproline (omega=0)</text>
        <dbReference type="Rhea" id="RHEA:16237"/>
        <dbReference type="Rhea" id="RHEA-COMP:10747"/>
        <dbReference type="Rhea" id="RHEA-COMP:10748"/>
        <dbReference type="ChEBI" id="CHEBI:83833"/>
        <dbReference type="ChEBI" id="CHEBI:83834"/>
        <dbReference type="EC" id="5.2.1.8"/>
    </reaction>
</comment>
<name>A0A383C0Y0_9ZZZZ</name>
<protein>
    <recommendedName>
        <fullName evidence="2">peptidylprolyl isomerase</fullName>
        <ecNumber evidence="2">5.2.1.8</ecNumber>
    </recommendedName>
</protein>
<dbReference type="Pfam" id="PF13616">
    <property type="entry name" value="Rotamase_3"/>
    <property type="match status" value="1"/>
</dbReference>
<dbReference type="InterPro" id="IPR000297">
    <property type="entry name" value="PPIase_PpiC"/>
</dbReference>
<evidence type="ECO:0000256" key="3">
    <source>
        <dbReference type="ARBA" id="ARBA00022729"/>
    </source>
</evidence>
<sequence length="243" mass="28185">FYHRELYLTYQASDSLLRDAFIRSKTDIHARHLYVKSLEKANQLRAELNNGVTFEELAQRVFRDSVLAGNGGDLGYFSLDDMDPAFEDAVFALKDGEISDPIITRHGFSIIEVLDRWVEPLVTEKDYQLHKDDMNAVLRNRNIGRRKHAYTDSLIQSLKLTMTKEDLDLLFTHFQQIMMDEIGVGKFENFHLSSTLASWNDVDIFEKLRDLSSRQKEQIQSKEDLWDVLKGIAAREKILELAQ</sequence>
<dbReference type="PANTHER" id="PTHR47245">
    <property type="entry name" value="PEPTIDYLPROLYL ISOMERASE"/>
    <property type="match status" value="1"/>
</dbReference>
<dbReference type="Gene3D" id="3.10.50.40">
    <property type="match status" value="1"/>
</dbReference>
<accession>A0A383C0Y0</accession>
<evidence type="ECO:0000259" key="6">
    <source>
        <dbReference type="PROSITE" id="PS50198"/>
    </source>
</evidence>